<organism evidence="1 2">
    <name type="scientific">Actinosynnema mirum (strain ATCC 29888 / DSM 43827 / JCM 3225 / NBRC 14064 / NCIMB 13271 / NRRL B-12336 / IMRU 3971 / 101)</name>
    <dbReference type="NCBI Taxonomy" id="446462"/>
    <lineage>
        <taxon>Bacteria</taxon>
        <taxon>Bacillati</taxon>
        <taxon>Actinomycetota</taxon>
        <taxon>Actinomycetes</taxon>
        <taxon>Pseudonocardiales</taxon>
        <taxon>Pseudonocardiaceae</taxon>
        <taxon>Actinosynnema</taxon>
    </lineage>
</organism>
<evidence type="ECO:0000313" key="2">
    <source>
        <dbReference type="Proteomes" id="UP000002213"/>
    </source>
</evidence>
<gene>
    <name evidence="1" type="ordered locus">Amir_6784</name>
</gene>
<dbReference type="HOGENOM" id="CLU_3354086_0_0_11"/>
<dbReference type="EMBL" id="CP001630">
    <property type="protein sequence ID" value="ACU40581.1"/>
    <property type="molecule type" value="Genomic_DNA"/>
</dbReference>
<dbReference type="KEGG" id="ami:Amir_6784"/>
<reference evidence="1 2" key="1">
    <citation type="journal article" date="2009" name="Stand. Genomic Sci.">
        <title>Complete genome sequence of Actinosynnema mirum type strain (101).</title>
        <authorList>
            <person name="Land M."/>
            <person name="Lapidus A."/>
            <person name="Mayilraj S."/>
            <person name="Chen F."/>
            <person name="Copeland A."/>
            <person name="Del Rio T.G."/>
            <person name="Nolan M."/>
            <person name="Lucas S."/>
            <person name="Tice H."/>
            <person name="Cheng J.F."/>
            <person name="Chertkov O."/>
            <person name="Bruce D."/>
            <person name="Goodwin L."/>
            <person name="Pitluck S."/>
            <person name="Rohde M."/>
            <person name="Goker M."/>
            <person name="Pati A."/>
            <person name="Ivanova N."/>
            <person name="Mavromatis K."/>
            <person name="Chen A."/>
            <person name="Palaniappan K."/>
            <person name="Hauser L."/>
            <person name="Chang Y.J."/>
            <person name="Jeffries C.C."/>
            <person name="Brettin T."/>
            <person name="Detter J.C."/>
            <person name="Han C."/>
            <person name="Chain P."/>
            <person name="Tindall B.J."/>
            <person name="Bristow J."/>
            <person name="Eisen J.A."/>
            <person name="Markowitz V."/>
            <person name="Hugenholtz P."/>
            <person name="Kyrpides N.C."/>
            <person name="Klenk H.P."/>
        </authorList>
    </citation>
    <scope>NUCLEOTIDE SEQUENCE [LARGE SCALE GENOMIC DNA]</scope>
    <source>
        <strain evidence="2">ATCC 29888 / DSM 43827 / JCM 3225 / NBRC 14064 / NCIMB 13271 / NRRL B-12336 / IMRU 3971 / 101</strain>
    </source>
</reference>
<dbReference type="AlphaFoldDB" id="C6WPN0"/>
<dbReference type="Proteomes" id="UP000002213">
    <property type="component" value="Chromosome"/>
</dbReference>
<protein>
    <submittedName>
        <fullName evidence="1">Uncharacterized protein</fullName>
    </submittedName>
</protein>
<dbReference type="STRING" id="446462.Amir_6784"/>
<proteinExistence type="predicted"/>
<keyword evidence="2" id="KW-1185">Reference proteome</keyword>
<evidence type="ECO:0000313" key="1">
    <source>
        <dbReference type="EMBL" id="ACU40581.1"/>
    </source>
</evidence>
<name>C6WPN0_ACTMD</name>
<accession>C6WPN0</accession>
<sequence>MRPLLEAADLRAATGSQACDRVARGDVRPREVERAR</sequence>